<protein>
    <submittedName>
        <fullName evidence="2">Uncharacterized protein</fullName>
    </submittedName>
</protein>
<proteinExistence type="predicted"/>
<keyword evidence="1" id="KW-1133">Transmembrane helix</keyword>
<dbReference type="Proteomes" id="UP000199137">
    <property type="component" value="Unassembled WGS sequence"/>
</dbReference>
<reference evidence="2 3" key="1">
    <citation type="submission" date="2016-10" db="EMBL/GenBank/DDBJ databases">
        <authorList>
            <person name="de Groot N.N."/>
        </authorList>
    </citation>
    <scope>NUCLEOTIDE SEQUENCE [LARGE SCALE GENOMIC DNA]</scope>
    <source>
        <strain evidence="2 3">DSM 44637</strain>
    </source>
</reference>
<dbReference type="RefSeq" id="WP_232791840.1">
    <property type="nucleotide sequence ID" value="NZ_FOWC01000011.1"/>
</dbReference>
<keyword evidence="1" id="KW-0812">Transmembrane</keyword>
<dbReference type="AlphaFoldDB" id="A0A1I5Y4A5"/>
<organism evidence="2 3">
    <name type="scientific">Amycolatopsis rubida</name>
    <dbReference type="NCBI Taxonomy" id="112413"/>
    <lineage>
        <taxon>Bacteria</taxon>
        <taxon>Bacillati</taxon>
        <taxon>Actinomycetota</taxon>
        <taxon>Actinomycetes</taxon>
        <taxon>Pseudonocardiales</taxon>
        <taxon>Pseudonocardiaceae</taxon>
        <taxon>Amycolatopsis</taxon>
    </lineage>
</organism>
<accession>A0A1I5Y4A5</accession>
<dbReference type="EMBL" id="FOWC01000011">
    <property type="protein sequence ID" value="SFQ39028.1"/>
    <property type="molecule type" value="Genomic_DNA"/>
</dbReference>
<name>A0A1I5Y4A5_9PSEU</name>
<evidence type="ECO:0000313" key="3">
    <source>
        <dbReference type="Proteomes" id="UP000199137"/>
    </source>
</evidence>
<sequence length="158" mass="15898">MSYPAPYPAQPAMAGQPSSRAVARVLSGLSGLVLTPIAIGVLAYGGYRQQAKVSATFAEHGDSLGTTLLAIGALLLIGVAVLGAWSSAGPIVGGVVWGVLPGVTTLVSPRTGYDLLRLLPGDELAAGFAGWLVSGALLGAGFLLVGTGLATTMARRRR</sequence>
<feature type="transmembrane region" description="Helical" evidence="1">
    <location>
        <begin position="64"/>
        <end position="84"/>
    </location>
</feature>
<feature type="transmembrane region" description="Helical" evidence="1">
    <location>
        <begin position="128"/>
        <end position="150"/>
    </location>
</feature>
<evidence type="ECO:0000256" key="1">
    <source>
        <dbReference type="SAM" id="Phobius"/>
    </source>
</evidence>
<gene>
    <name evidence="2" type="ORF">SAMN05421854_111203</name>
</gene>
<feature type="transmembrane region" description="Helical" evidence="1">
    <location>
        <begin position="21"/>
        <end position="44"/>
    </location>
</feature>
<dbReference type="STRING" id="112413.SAMN05421854_111203"/>
<feature type="transmembrane region" description="Helical" evidence="1">
    <location>
        <begin position="91"/>
        <end position="108"/>
    </location>
</feature>
<evidence type="ECO:0000313" key="2">
    <source>
        <dbReference type="EMBL" id="SFQ39028.1"/>
    </source>
</evidence>
<keyword evidence="1" id="KW-0472">Membrane</keyword>